<evidence type="ECO:0000256" key="5">
    <source>
        <dbReference type="ARBA" id="ARBA00022989"/>
    </source>
</evidence>
<proteinExistence type="inferred from homology"/>
<keyword evidence="3" id="KW-0813">Transport</keyword>
<gene>
    <name evidence="12" type="primary">MSL10</name>
    <name evidence="12" type="ORF">SDJN03_01684</name>
</gene>
<evidence type="ECO:0000313" key="12">
    <source>
        <dbReference type="EMBL" id="KAG6608342.1"/>
    </source>
</evidence>
<dbReference type="GO" id="GO:0008381">
    <property type="term" value="F:mechanosensitive monoatomic ion channel activity"/>
    <property type="evidence" value="ECO:0007669"/>
    <property type="project" value="TreeGrafter"/>
</dbReference>
<comment type="similarity">
    <text evidence="2">Belongs to the MscS (TC 1.A.23) family.</text>
</comment>
<evidence type="ECO:0000256" key="10">
    <source>
        <dbReference type="SAM" id="Phobius"/>
    </source>
</evidence>
<dbReference type="GO" id="GO:0006820">
    <property type="term" value="P:monoatomic anion transport"/>
    <property type="evidence" value="ECO:0007669"/>
    <property type="project" value="TreeGrafter"/>
</dbReference>
<sequence length="752" mass="86738">MDLNGNKPLKPIRRSSSQKESENGSQVVVEISRDENGYSVPKQNRVDSQTKEPTDSSIGYGYDSHLTPTANKPPKIPGSVGTLTPRKSLKRSILSKPKSRFGEQSSYIDSDTFEENRLSFRDQISANSSRRSTLNTPKEHHEEGDEDIFKIEKFKKEKHKKVKVITLIKWVGAFCIIGCLVASLTIKRLKNYFLWGIEIWKWCLLATVILCGMIFTHRVMNVIVFLIERNFLLQKKVFYFVHGLKKSVQVTLWLTLVLVTWVTLFDRSSHRVLRSKISGKILDAITWTLITLLIGAFLWLIKTLLLKILASKFHMNRFFDRIQESIFHHHVLQTLLNPSPIGMPESTVESNSGRLSFKGKKSDHKKVIDLGKIHQLKREKVSAWTMKVLVDAVASSEMSISQLLDESYQVADGEITDETEVAGYAAFKIFNNIAVPGNDFIEEEDLRRVMIKEEVDLVLPLFEVDETRRIDWKSLTNWVLKVYKERKTLAHALKDTKTAVKQLNNLVTVLLIIVTAIIWLLLMEIATTKVLVFLLSQLAVAVFMFGNTCKTIFEALVFVFVMHPFDVGDRCAVEGVPLMVEEMNILTTVFLKLNNEKVYYPNSVLATKSITNYYRSPDMSDTVEFSIGFATPLERIGLMKDRIRRWVKVEQITKTLPFLEYNPYLTDGFCRYLEKNPQHWHPNHSVVVKEIEDVNKIKFALYSNHTMNFQDWTEKNRRRTELVMELKRIFEELKINYNLLPQTVHLFPAEGH</sequence>
<evidence type="ECO:0000313" key="13">
    <source>
        <dbReference type="Proteomes" id="UP000685013"/>
    </source>
</evidence>
<keyword evidence="7 10" id="KW-0472">Membrane</keyword>
<organism evidence="12 13">
    <name type="scientific">Cucurbita argyrosperma subsp. sororia</name>
    <dbReference type="NCBI Taxonomy" id="37648"/>
    <lineage>
        <taxon>Eukaryota</taxon>
        <taxon>Viridiplantae</taxon>
        <taxon>Streptophyta</taxon>
        <taxon>Embryophyta</taxon>
        <taxon>Tracheophyta</taxon>
        <taxon>Spermatophyta</taxon>
        <taxon>Magnoliopsida</taxon>
        <taxon>eudicotyledons</taxon>
        <taxon>Gunneridae</taxon>
        <taxon>Pentapetalae</taxon>
        <taxon>rosids</taxon>
        <taxon>fabids</taxon>
        <taxon>Cucurbitales</taxon>
        <taxon>Cucurbitaceae</taxon>
        <taxon>Cucurbiteae</taxon>
        <taxon>Cucurbita</taxon>
    </lineage>
</organism>
<evidence type="ECO:0000256" key="7">
    <source>
        <dbReference type="ARBA" id="ARBA00023136"/>
    </source>
</evidence>
<keyword evidence="6" id="KW-0406">Ion transport</keyword>
<evidence type="ECO:0000256" key="6">
    <source>
        <dbReference type="ARBA" id="ARBA00023065"/>
    </source>
</evidence>
<evidence type="ECO:0000256" key="9">
    <source>
        <dbReference type="SAM" id="MobiDB-lite"/>
    </source>
</evidence>
<evidence type="ECO:0000256" key="4">
    <source>
        <dbReference type="ARBA" id="ARBA00022692"/>
    </source>
</evidence>
<keyword evidence="8" id="KW-0407">Ion channel</keyword>
<feature type="transmembrane region" description="Helical" evidence="10">
    <location>
        <begin position="285"/>
        <end position="309"/>
    </location>
</feature>
<protein>
    <submittedName>
        <fullName evidence="12">Mechanosensitive ion channel protein 10</fullName>
    </submittedName>
</protein>
<evidence type="ECO:0000256" key="8">
    <source>
        <dbReference type="ARBA" id="ARBA00023303"/>
    </source>
</evidence>
<evidence type="ECO:0000256" key="2">
    <source>
        <dbReference type="ARBA" id="ARBA00008017"/>
    </source>
</evidence>
<dbReference type="Proteomes" id="UP000685013">
    <property type="component" value="Chromosome 1"/>
</dbReference>
<dbReference type="AlphaFoldDB" id="A0AAV6P8U4"/>
<dbReference type="PIRSF" id="PIRSF017209">
    <property type="entry name" value="Memb_At2g17000_prd"/>
    <property type="match status" value="1"/>
</dbReference>
<feature type="compositionally biased region" description="Basic and acidic residues" evidence="9">
    <location>
        <begin position="44"/>
        <end position="54"/>
    </location>
</feature>
<dbReference type="GO" id="GO:0050982">
    <property type="term" value="P:detection of mechanical stimulus"/>
    <property type="evidence" value="ECO:0007669"/>
    <property type="project" value="TreeGrafter"/>
</dbReference>
<dbReference type="InterPro" id="IPR006685">
    <property type="entry name" value="MscS_channel_2nd"/>
</dbReference>
<comment type="subcellular location">
    <subcellularLocation>
        <location evidence="1">Membrane</location>
        <topology evidence="1">Multi-pass membrane protein</topology>
    </subcellularLocation>
</comment>
<dbReference type="EMBL" id="JAGKQH010000001">
    <property type="protein sequence ID" value="KAG6608342.1"/>
    <property type="molecule type" value="Genomic_DNA"/>
</dbReference>
<dbReference type="InterPro" id="IPR016688">
    <property type="entry name" value="MscS-like_plants/fungi"/>
</dbReference>
<accession>A0AAV6P8U4</accession>
<dbReference type="PANTHER" id="PTHR31618:SF20">
    <property type="entry name" value="MECHANOSENSITIVE ION CHANNEL PROTEIN 10"/>
    <property type="match status" value="1"/>
</dbReference>
<keyword evidence="4 10" id="KW-0812">Transmembrane</keyword>
<feature type="region of interest" description="Disordered" evidence="9">
    <location>
        <begin position="1"/>
        <end position="84"/>
    </location>
</feature>
<dbReference type="PANTHER" id="PTHR31618">
    <property type="entry name" value="MECHANOSENSITIVE ION CHANNEL PROTEIN 5"/>
    <property type="match status" value="1"/>
</dbReference>
<dbReference type="Pfam" id="PF00924">
    <property type="entry name" value="MS_channel_2nd"/>
    <property type="match status" value="1"/>
</dbReference>
<feature type="transmembrane region" description="Helical" evidence="10">
    <location>
        <begin position="503"/>
        <end position="522"/>
    </location>
</feature>
<feature type="transmembrane region" description="Helical" evidence="10">
    <location>
        <begin position="248"/>
        <end position="265"/>
    </location>
</feature>
<evidence type="ECO:0000256" key="3">
    <source>
        <dbReference type="ARBA" id="ARBA00022448"/>
    </source>
</evidence>
<feature type="transmembrane region" description="Helical" evidence="10">
    <location>
        <begin position="164"/>
        <end position="187"/>
    </location>
</feature>
<reference evidence="12 13" key="1">
    <citation type="journal article" date="2021" name="Hortic Res">
        <title>The domestication of Cucurbita argyrosperma as revealed by the genome of its wild relative.</title>
        <authorList>
            <person name="Barrera-Redondo J."/>
            <person name="Sanchez-de la Vega G."/>
            <person name="Aguirre-Liguori J.A."/>
            <person name="Castellanos-Morales G."/>
            <person name="Gutierrez-Guerrero Y.T."/>
            <person name="Aguirre-Dugua X."/>
            <person name="Aguirre-Planter E."/>
            <person name="Tenaillon M.I."/>
            <person name="Lira-Saade R."/>
            <person name="Eguiarte L.E."/>
        </authorList>
    </citation>
    <scope>NUCLEOTIDE SEQUENCE [LARGE SCALE GENOMIC DNA]</scope>
    <source>
        <strain evidence="12">JBR-2021</strain>
    </source>
</reference>
<dbReference type="FunFam" id="2.30.30.60:FF:000003">
    <property type="entry name" value="Predicted mechanosensitive ion channel"/>
    <property type="match status" value="1"/>
</dbReference>
<evidence type="ECO:0000259" key="11">
    <source>
        <dbReference type="Pfam" id="PF00924"/>
    </source>
</evidence>
<feature type="transmembrane region" description="Helical" evidence="10">
    <location>
        <begin position="199"/>
        <end position="227"/>
    </location>
</feature>
<keyword evidence="5 10" id="KW-1133">Transmembrane helix</keyword>
<keyword evidence="13" id="KW-1185">Reference proteome</keyword>
<name>A0AAV6P8U4_9ROSI</name>
<dbReference type="GO" id="GO:0005886">
    <property type="term" value="C:plasma membrane"/>
    <property type="evidence" value="ECO:0007669"/>
    <property type="project" value="UniProtKB-ARBA"/>
</dbReference>
<feature type="domain" description="Mechanosensitive ion channel MscS" evidence="11">
    <location>
        <begin position="557"/>
        <end position="614"/>
    </location>
</feature>
<evidence type="ECO:0000256" key="1">
    <source>
        <dbReference type="ARBA" id="ARBA00004141"/>
    </source>
</evidence>
<comment type="caution">
    <text evidence="12">The sequence shown here is derived from an EMBL/GenBank/DDBJ whole genome shotgun (WGS) entry which is preliminary data.</text>
</comment>
<feature type="non-terminal residue" evidence="12">
    <location>
        <position position="1"/>
    </location>
</feature>